<keyword evidence="3" id="KW-1185">Reference proteome</keyword>
<evidence type="ECO:0000256" key="1">
    <source>
        <dbReference type="SAM" id="Phobius"/>
    </source>
</evidence>
<dbReference type="RefSeq" id="WP_243550482.1">
    <property type="nucleotide sequence ID" value="NZ_CP094532.1"/>
</dbReference>
<evidence type="ECO:0000313" key="2">
    <source>
        <dbReference type="EMBL" id="UOE41652.1"/>
    </source>
</evidence>
<dbReference type="Proteomes" id="UP000831460">
    <property type="component" value="Chromosome"/>
</dbReference>
<keyword evidence="1" id="KW-0812">Transmembrane</keyword>
<name>A0ABY4BR39_9FLAO</name>
<sequence>MKVAFSLLMKFKNLYLLLFTAVVVFSVTDLSVLSTFRKQIKRQVKMTIKQSKLKPHEILVFEATQIPDAIWVEPHEFIFGDQMYDVIKKEEKNGKTYYHCFKDSNENKVRKLQEFIAKTFHKKQPKIYEIGVAKIFAHPTFQYLCIQITQEFFSFKKMKLARFKILQSEIFFPEPQRSRIEIPPEVYF</sequence>
<evidence type="ECO:0000313" key="3">
    <source>
        <dbReference type="Proteomes" id="UP000831460"/>
    </source>
</evidence>
<protein>
    <submittedName>
        <fullName evidence="2">Uncharacterized protein</fullName>
    </submittedName>
</protein>
<dbReference type="EMBL" id="CP094532">
    <property type="protein sequence ID" value="UOE41652.1"/>
    <property type="molecule type" value="Genomic_DNA"/>
</dbReference>
<organism evidence="2 3">
    <name type="scientific">Chryseobacterium suipulveris</name>
    <dbReference type="NCBI Taxonomy" id="2929800"/>
    <lineage>
        <taxon>Bacteria</taxon>
        <taxon>Pseudomonadati</taxon>
        <taxon>Bacteroidota</taxon>
        <taxon>Flavobacteriia</taxon>
        <taxon>Flavobacteriales</taxon>
        <taxon>Weeksellaceae</taxon>
        <taxon>Chryseobacterium group</taxon>
        <taxon>Chryseobacterium</taxon>
    </lineage>
</organism>
<gene>
    <name evidence="2" type="ORF">MTP09_03155</name>
</gene>
<keyword evidence="1" id="KW-0472">Membrane</keyword>
<keyword evidence="1" id="KW-1133">Transmembrane helix</keyword>
<feature type="transmembrane region" description="Helical" evidence="1">
    <location>
        <begin position="14"/>
        <end position="36"/>
    </location>
</feature>
<proteinExistence type="predicted"/>
<accession>A0ABY4BR39</accession>
<reference evidence="2 3" key="1">
    <citation type="submission" date="2022-03" db="EMBL/GenBank/DDBJ databases">
        <title>Chryseobacterium sp. isolated from particulate matters in swine house.</title>
        <authorList>
            <person name="Won M."/>
            <person name="Kim S.-J."/>
            <person name="Kwon S.-W."/>
        </authorList>
    </citation>
    <scope>NUCLEOTIDE SEQUENCE [LARGE SCALE GENOMIC DNA]</scope>
    <source>
        <strain evidence="2 3">SC2-2</strain>
    </source>
</reference>